<dbReference type="EMBL" id="FQZY01000032">
    <property type="protein sequence ID" value="SHK15932.1"/>
    <property type="molecule type" value="Genomic_DNA"/>
</dbReference>
<feature type="compositionally biased region" description="Acidic residues" evidence="1">
    <location>
        <begin position="385"/>
        <end position="451"/>
    </location>
</feature>
<dbReference type="RefSeq" id="WP_073110593.1">
    <property type="nucleotide sequence ID" value="NZ_FQZY01000032.1"/>
</dbReference>
<name>A0A1M6Q6R6_9FIRM</name>
<evidence type="ECO:0000313" key="4">
    <source>
        <dbReference type="EMBL" id="SHK15932.1"/>
    </source>
</evidence>
<evidence type="ECO:0000256" key="2">
    <source>
        <dbReference type="SAM" id="Phobius"/>
    </source>
</evidence>
<sequence length="451" mass="50129">MKAVKKVSTGLAAVCLMFFCFTFASHAAEGTLVFSDPETTKGSEVTIDVKVTAGQAIGDSDINLTYDPAVLEFVSGTNATGGDGNVALSASGDGTVTELDYSIVFKALDEGSTTVDVAGYTAYLYSNEALTLTEGNATVTIGPGDGTETTGQSSGNGLQVDVKGTSYTIYEDFSDALIFQGFSRAEMQFEGAARKCLVQDAGGKYLFFLNDANNDSHMALYNESNGTFSFTEQIMITNDRYILLTDQGDGSDLPNKYKATTLTLNGNEFPAWQDSEETDFYLVYALNSLGKEEFYEYDKTEDTYQRYVVPAKVTVKNSTGLVNKITDAIEKNLTIILIVAWAVFLLLLIIIIVLSVKLKNRNRELDELYNNQYDDQYGEPTDSYDGYDDDMAYNDDEDDAYYEDDDSDEYEDDDDEYYDDEDDDEYYDDEDDENYDDEDDDYEVDFVDLDD</sequence>
<dbReference type="OrthoDB" id="2020989at2"/>
<dbReference type="Proteomes" id="UP000184301">
    <property type="component" value="Unassembled WGS sequence"/>
</dbReference>
<gene>
    <name evidence="4" type="ORF">SAMN02745243_02334</name>
</gene>
<dbReference type="Gene3D" id="2.60.40.680">
    <property type="match status" value="1"/>
</dbReference>
<accession>A0A1M6Q6R6</accession>
<feature type="region of interest" description="Disordered" evidence="1">
    <location>
        <begin position="373"/>
        <end position="451"/>
    </location>
</feature>
<dbReference type="CDD" id="cd08547">
    <property type="entry name" value="Type_II_cohesin"/>
    <property type="match status" value="1"/>
</dbReference>
<organism evidence="4 5">
    <name type="scientific">Hespellia stercorisuis DSM 15480</name>
    <dbReference type="NCBI Taxonomy" id="1121950"/>
    <lineage>
        <taxon>Bacteria</taxon>
        <taxon>Bacillati</taxon>
        <taxon>Bacillota</taxon>
        <taxon>Clostridia</taxon>
        <taxon>Lachnospirales</taxon>
        <taxon>Lachnospiraceae</taxon>
        <taxon>Hespellia</taxon>
    </lineage>
</organism>
<keyword evidence="2" id="KW-0472">Membrane</keyword>
<protein>
    <submittedName>
        <fullName evidence="4">Cohesin domain-containing protein</fullName>
    </submittedName>
</protein>
<dbReference type="SUPFAM" id="SSF49384">
    <property type="entry name" value="Carbohydrate-binding domain"/>
    <property type="match status" value="1"/>
</dbReference>
<reference evidence="4 5" key="1">
    <citation type="submission" date="2016-11" db="EMBL/GenBank/DDBJ databases">
        <authorList>
            <person name="Jaros S."/>
            <person name="Januszkiewicz K."/>
            <person name="Wedrychowicz H."/>
        </authorList>
    </citation>
    <scope>NUCLEOTIDE SEQUENCE [LARGE SCALE GENOMIC DNA]</scope>
    <source>
        <strain evidence="4 5">DSM 15480</strain>
    </source>
</reference>
<proteinExistence type="predicted"/>
<keyword evidence="2" id="KW-0812">Transmembrane</keyword>
<evidence type="ECO:0000256" key="3">
    <source>
        <dbReference type="SAM" id="SignalP"/>
    </source>
</evidence>
<dbReference type="STRING" id="1121950.SAMN02745243_02334"/>
<dbReference type="GO" id="GO:0030246">
    <property type="term" value="F:carbohydrate binding"/>
    <property type="evidence" value="ECO:0007669"/>
    <property type="project" value="InterPro"/>
</dbReference>
<evidence type="ECO:0000313" key="5">
    <source>
        <dbReference type="Proteomes" id="UP000184301"/>
    </source>
</evidence>
<keyword evidence="2" id="KW-1133">Transmembrane helix</keyword>
<dbReference type="InterPro" id="IPR008965">
    <property type="entry name" value="CBM2/CBM3_carb-bd_dom_sf"/>
</dbReference>
<dbReference type="AlphaFoldDB" id="A0A1M6Q6R6"/>
<keyword evidence="3" id="KW-0732">Signal</keyword>
<feature type="signal peptide" evidence="3">
    <location>
        <begin position="1"/>
        <end position="27"/>
    </location>
</feature>
<evidence type="ECO:0000256" key="1">
    <source>
        <dbReference type="SAM" id="MobiDB-lite"/>
    </source>
</evidence>
<feature type="chain" id="PRO_5012974640" evidence="3">
    <location>
        <begin position="28"/>
        <end position="451"/>
    </location>
</feature>
<feature type="transmembrane region" description="Helical" evidence="2">
    <location>
        <begin position="333"/>
        <end position="356"/>
    </location>
</feature>
<keyword evidence="5" id="KW-1185">Reference proteome</keyword>